<gene>
    <name evidence="2" type="ordered locus">DMR_30440</name>
</gene>
<feature type="region of interest" description="Disordered" evidence="1">
    <location>
        <begin position="49"/>
        <end position="85"/>
    </location>
</feature>
<name>C4XIG0_SOLM1</name>
<dbReference type="RefSeq" id="WP_015861695.1">
    <property type="nucleotide sequence ID" value="NC_012796.1"/>
</dbReference>
<keyword evidence="3" id="KW-1185">Reference proteome</keyword>
<sequence length="99" mass="10995">MSHFDEMLDRYGLSHDVFGLYESQNPPPSETQDGAAEHLPVEPIEIEMAPGMGTYGTPPPDGSFADGPDNSEKLPWESEEEPSTFERIPIFSVDYDGFD</sequence>
<dbReference type="HOGENOM" id="CLU_2315721_0_0_7"/>
<evidence type="ECO:0000256" key="1">
    <source>
        <dbReference type="SAM" id="MobiDB-lite"/>
    </source>
</evidence>
<protein>
    <submittedName>
        <fullName evidence="2">Uncharacterized protein</fullName>
    </submittedName>
</protein>
<organism evidence="2 3">
    <name type="scientific">Solidesulfovibrio magneticus (strain ATCC 700980 / DSM 13731 / RS-1)</name>
    <name type="common">Desulfovibrio magneticus</name>
    <dbReference type="NCBI Taxonomy" id="573370"/>
    <lineage>
        <taxon>Bacteria</taxon>
        <taxon>Pseudomonadati</taxon>
        <taxon>Thermodesulfobacteriota</taxon>
        <taxon>Desulfovibrionia</taxon>
        <taxon>Desulfovibrionales</taxon>
        <taxon>Desulfovibrionaceae</taxon>
        <taxon>Solidesulfovibrio</taxon>
    </lineage>
</organism>
<proteinExistence type="predicted"/>
<dbReference type="Proteomes" id="UP000009071">
    <property type="component" value="Chromosome"/>
</dbReference>
<evidence type="ECO:0000313" key="2">
    <source>
        <dbReference type="EMBL" id="BAH76535.1"/>
    </source>
</evidence>
<dbReference type="EMBL" id="AP010904">
    <property type="protein sequence ID" value="BAH76535.1"/>
    <property type="molecule type" value="Genomic_DNA"/>
</dbReference>
<accession>C4XIG0</accession>
<reference evidence="2 3" key="1">
    <citation type="journal article" date="2009" name="Genome Res.">
        <title>Whole genome sequence of Desulfovibrio magneticus strain RS-1 revealed common gene clusters in magnetotactic bacteria.</title>
        <authorList>
            <person name="Nakazawa H."/>
            <person name="Arakaki A."/>
            <person name="Narita-Yamada S."/>
            <person name="Yashiro I."/>
            <person name="Jinno K."/>
            <person name="Aoki N."/>
            <person name="Tsuruyama A."/>
            <person name="Okamura Y."/>
            <person name="Tanikawa S."/>
            <person name="Fujita N."/>
            <person name="Takeyama H."/>
            <person name="Matsunaga T."/>
        </authorList>
    </citation>
    <scope>NUCLEOTIDE SEQUENCE [LARGE SCALE GENOMIC DNA]</scope>
    <source>
        <strain evidence="3">ATCC 700980 / DSM 13731 / RS-1</strain>
    </source>
</reference>
<dbReference type="KEGG" id="dma:DMR_30440"/>
<evidence type="ECO:0000313" key="3">
    <source>
        <dbReference type="Proteomes" id="UP000009071"/>
    </source>
</evidence>
<dbReference type="AlphaFoldDB" id="C4XIG0"/>